<dbReference type="PROSITE" id="PS00171">
    <property type="entry name" value="TIM_1"/>
    <property type="match status" value="1"/>
</dbReference>
<dbReference type="Pfam" id="PF00121">
    <property type="entry name" value="TIM"/>
    <property type="match status" value="1"/>
</dbReference>
<reference evidence="9" key="1">
    <citation type="journal article" date="2020" name="mSystems">
        <title>Genome- and Community-Level Interaction Insights into Carbon Utilization and Element Cycling Functions of Hydrothermarchaeota in Hydrothermal Sediment.</title>
        <authorList>
            <person name="Zhou Z."/>
            <person name="Liu Y."/>
            <person name="Xu W."/>
            <person name="Pan J."/>
            <person name="Luo Z.H."/>
            <person name="Li M."/>
        </authorList>
    </citation>
    <scope>NUCLEOTIDE SEQUENCE [LARGE SCALE GENOMIC DNA]</scope>
    <source>
        <strain evidence="10">SpSt-236</strain>
        <strain evidence="9">SpSt-265</strain>
    </source>
</reference>
<dbReference type="Gene3D" id="3.20.20.70">
    <property type="entry name" value="Aldolase class I"/>
    <property type="match status" value="1"/>
</dbReference>
<evidence type="ECO:0000256" key="7">
    <source>
        <dbReference type="HAMAP-Rule" id="MF_00147"/>
    </source>
</evidence>
<evidence type="ECO:0000256" key="6">
    <source>
        <dbReference type="ARBA" id="ARBA00023235"/>
    </source>
</evidence>
<dbReference type="UniPathway" id="UPA00138"/>
<comment type="subcellular location">
    <subcellularLocation>
        <location evidence="7 8">Cytoplasm</location>
    </subcellularLocation>
</comment>
<sequence>MNQPLVAGNWKMHKNIRETREFLHSLIKLLRPPLPCEVAIFPPFTSLPAAAEILTDSGIALGAQNVHWEPTGAFTGEISPLFLVELGCRYCIIGHSERRLLFGETDEICNRKIKAAQSAGLRPILCCGETLEERNAHQTIEILRRQLEKGLKGITSADLDIAYEPVWAIGTGHTATPDQAAEIHNWIHLWLRSRFDDAADHIRVLYGGSVKPENAMALIRQTGVDGLLVGGASLDVNTFSIIVNSFKEGQSVFS</sequence>
<dbReference type="GO" id="GO:0019563">
    <property type="term" value="P:glycerol catabolic process"/>
    <property type="evidence" value="ECO:0007669"/>
    <property type="project" value="TreeGrafter"/>
</dbReference>
<keyword evidence="5 7" id="KW-0324">Glycolysis</keyword>
<dbReference type="AlphaFoldDB" id="A0A7C1NBP7"/>
<evidence type="ECO:0000256" key="4">
    <source>
        <dbReference type="ARBA" id="ARBA00022490"/>
    </source>
</evidence>
<dbReference type="CDD" id="cd00311">
    <property type="entry name" value="TIM"/>
    <property type="match status" value="1"/>
</dbReference>
<feature type="binding site" evidence="7">
    <location>
        <position position="209"/>
    </location>
    <ligand>
        <name>substrate</name>
    </ligand>
</feature>
<dbReference type="InterPro" id="IPR020861">
    <property type="entry name" value="Triosephosphate_isomerase_AS"/>
</dbReference>
<organism evidence="9">
    <name type="scientific">candidate division WOR-3 bacterium</name>
    <dbReference type="NCBI Taxonomy" id="2052148"/>
    <lineage>
        <taxon>Bacteria</taxon>
        <taxon>Bacteria division WOR-3</taxon>
    </lineage>
</organism>
<comment type="pathway">
    <text evidence="7 8">Carbohydrate biosynthesis; gluconeogenesis.</text>
</comment>
<keyword evidence="3 7" id="KW-0312">Gluconeogenesis</keyword>
<comment type="subunit">
    <text evidence="7 8">Homodimer.</text>
</comment>
<dbReference type="PANTHER" id="PTHR21139:SF42">
    <property type="entry name" value="TRIOSEPHOSPHATE ISOMERASE"/>
    <property type="match status" value="1"/>
</dbReference>
<evidence type="ECO:0000313" key="10">
    <source>
        <dbReference type="EMBL" id="HEE18488.1"/>
    </source>
</evidence>
<evidence type="ECO:0000256" key="8">
    <source>
        <dbReference type="RuleBase" id="RU363013"/>
    </source>
</evidence>
<feature type="active site" description="Electrophile" evidence="7">
    <location>
        <position position="95"/>
    </location>
</feature>
<dbReference type="EC" id="5.3.1.1" evidence="7 8"/>
<proteinExistence type="inferred from homology"/>
<dbReference type="EMBL" id="DSKA01000213">
    <property type="protein sequence ID" value="HEE18488.1"/>
    <property type="molecule type" value="Genomic_DNA"/>
</dbReference>
<dbReference type="GO" id="GO:0006094">
    <property type="term" value="P:gluconeogenesis"/>
    <property type="evidence" value="ECO:0007669"/>
    <property type="project" value="UniProtKB-UniRule"/>
</dbReference>
<dbReference type="PANTHER" id="PTHR21139">
    <property type="entry name" value="TRIOSEPHOSPHATE ISOMERASE"/>
    <property type="match status" value="1"/>
</dbReference>
<dbReference type="NCBIfam" id="TIGR00419">
    <property type="entry name" value="tim"/>
    <property type="match status" value="1"/>
</dbReference>
<dbReference type="UniPathway" id="UPA00109">
    <property type="reaction ID" value="UER00189"/>
</dbReference>
<dbReference type="GO" id="GO:0006096">
    <property type="term" value="P:glycolytic process"/>
    <property type="evidence" value="ECO:0007669"/>
    <property type="project" value="UniProtKB-UniRule"/>
</dbReference>
<dbReference type="InterPro" id="IPR000652">
    <property type="entry name" value="Triosephosphate_isomerase"/>
</dbReference>
<keyword evidence="4 7" id="KW-0963">Cytoplasm</keyword>
<dbReference type="FunFam" id="3.20.20.70:FF:000016">
    <property type="entry name" value="Triosephosphate isomerase"/>
    <property type="match status" value="1"/>
</dbReference>
<dbReference type="InterPro" id="IPR035990">
    <property type="entry name" value="TIM_sf"/>
</dbReference>
<dbReference type="EMBL" id="DSLG01000002">
    <property type="protein sequence ID" value="HEA86683.1"/>
    <property type="molecule type" value="Genomic_DNA"/>
</dbReference>
<comment type="pathway">
    <text evidence="1 7 8">Carbohydrate degradation; glycolysis; D-glyceraldehyde 3-phosphate from glycerone phosphate: step 1/1.</text>
</comment>
<feature type="binding site" evidence="7">
    <location>
        <begin position="9"/>
        <end position="11"/>
    </location>
    <ligand>
        <name>substrate</name>
    </ligand>
</feature>
<name>A0A7C1NBP7_UNCW3</name>
<dbReference type="GO" id="GO:0004807">
    <property type="term" value="F:triose-phosphate isomerase activity"/>
    <property type="evidence" value="ECO:0007669"/>
    <property type="project" value="UniProtKB-UniRule"/>
</dbReference>
<comment type="similarity">
    <text evidence="2 7 8">Belongs to the triosephosphate isomerase family.</text>
</comment>
<dbReference type="InterPro" id="IPR013785">
    <property type="entry name" value="Aldolase_TIM"/>
</dbReference>
<dbReference type="HAMAP" id="MF_00147_B">
    <property type="entry name" value="TIM_B"/>
    <property type="match status" value="1"/>
</dbReference>
<keyword evidence="6 7" id="KW-0413">Isomerase</keyword>
<comment type="caution">
    <text evidence="9">The sequence shown here is derived from an EMBL/GenBank/DDBJ whole genome shotgun (WGS) entry which is preliminary data.</text>
</comment>
<feature type="binding site" evidence="7">
    <location>
        <position position="170"/>
    </location>
    <ligand>
        <name>substrate</name>
    </ligand>
</feature>
<dbReference type="PROSITE" id="PS51440">
    <property type="entry name" value="TIM_2"/>
    <property type="match status" value="1"/>
</dbReference>
<gene>
    <name evidence="7" type="primary">tpiA</name>
    <name evidence="10" type="ORF">ENP62_02925</name>
    <name evidence="9" type="ORF">ENP94_01560</name>
</gene>
<evidence type="ECO:0000256" key="2">
    <source>
        <dbReference type="ARBA" id="ARBA00007422"/>
    </source>
</evidence>
<evidence type="ECO:0000256" key="1">
    <source>
        <dbReference type="ARBA" id="ARBA00004680"/>
    </source>
</evidence>
<dbReference type="GO" id="GO:0046166">
    <property type="term" value="P:glyceraldehyde-3-phosphate biosynthetic process"/>
    <property type="evidence" value="ECO:0007669"/>
    <property type="project" value="TreeGrafter"/>
</dbReference>
<feature type="active site" description="Proton acceptor" evidence="7">
    <location>
        <position position="164"/>
    </location>
</feature>
<accession>A0A7C1NBP7</accession>
<dbReference type="InterPro" id="IPR022896">
    <property type="entry name" value="TrioseP_Isoase_bac/euk"/>
</dbReference>
<dbReference type="GO" id="GO:0005829">
    <property type="term" value="C:cytosol"/>
    <property type="evidence" value="ECO:0007669"/>
    <property type="project" value="TreeGrafter"/>
</dbReference>
<feature type="binding site" evidence="7">
    <location>
        <begin position="230"/>
        <end position="231"/>
    </location>
    <ligand>
        <name>substrate</name>
    </ligand>
</feature>
<comment type="catalytic activity">
    <reaction evidence="7 8">
        <text>D-glyceraldehyde 3-phosphate = dihydroxyacetone phosphate</text>
        <dbReference type="Rhea" id="RHEA:18585"/>
        <dbReference type="ChEBI" id="CHEBI:57642"/>
        <dbReference type="ChEBI" id="CHEBI:59776"/>
        <dbReference type="EC" id="5.3.1.1"/>
    </reaction>
</comment>
<protein>
    <recommendedName>
        <fullName evidence="7 8">Triosephosphate isomerase</fullName>
        <shortName evidence="7">TIM</shortName>
        <shortName evidence="7">TPI</shortName>
        <ecNumber evidence="7 8">5.3.1.1</ecNumber>
    </recommendedName>
    <alternativeName>
        <fullName evidence="7">Triose-phosphate isomerase</fullName>
    </alternativeName>
</protein>
<comment type="function">
    <text evidence="7">Involved in the gluconeogenesis. Catalyzes stereospecifically the conversion of dihydroxyacetone phosphate (DHAP) to D-glyceraldehyde-3-phosphate (G3P).</text>
</comment>
<evidence type="ECO:0000256" key="3">
    <source>
        <dbReference type="ARBA" id="ARBA00022432"/>
    </source>
</evidence>
<evidence type="ECO:0000313" key="9">
    <source>
        <dbReference type="EMBL" id="HEA86683.1"/>
    </source>
</evidence>
<dbReference type="SUPFAM" id="SSF51351">
    <property type="entry name" value="Triosephosphate isomerase (TIM)"/>
    <property type="match status" value="1"/>
</dbReference>
<evidence type="ECO:0000256" key="5">
    <source>
        <dbReference type="ARBA" id="ARBA00023152"/>
    </source>
</evidence>